<evidence type="ECO:0000313" key="2">
    <source>
        <dbReference type="Proteomes" id="UP000185860"/>
    </source>
</evidence>
<name>A0A1U7IMA9_9CYAN</name>
<dbReference type="RefSeq" id="WP_073593324.1">
    <property type="nucleotide sequence ID" value="NZ_MRCE01000008.1"/>
</dbReference>
<accession>A0A1U7IMA9</accession>
<protein>
    <submittedName>
        <fullName evidence="1">Uncharacterized protein</fullName>
    </submittedName>
</protein>
<dbReference type="STRING" id="454136.NIES2119_09985"/>
<gene>
    <name evidence="1" type="ORF">NIES2119_09985</name>
</gene>
<organism evidence="1 2">
    <name type="scientific">[Phormidium ambiguum] IAM M-71</name>
    <dbReference type="NCBI Taxonomy" id="454136"/>
    <lineage>
        <taxon>Bacteria</taxon>
        <taxon>Bacillati</taxon>
        <taxon>Cyanobacteriota</taxon>
        <taxon>Cyanophyceae</taxon>
        <taxon>Oscillatoriophycideae</taxon>
        <taxon>Aerosakkonematales</taxon>
        <taxon>Aerosakkonemataceae</taxon>
        <taxon>Floridanema</taxon>
    </lineage>
</organism>
<evidence type="ECO:0000313" key="1">
    <source>
        <dbReference type="EMBL" id="OKH38357.1"/>
    </source>
</evidence>
<comment type="caution">
    <text evidence="1">The sequence shown here is derived from an EMBL/GenBank/DDBJ whole genome shotgun (WGS) entry which is preliminary data.</text>
</comment>
<proteinExistence type="predicted"/>
<dbReference type="EMBL" id="MRCE01000008">
    <property type="protein sequence ID" value="OKH38357.1"/>
    <property type="molecule type" value="Genomic_DNA"/>
</dbReference>
<dbReference type="AlphaFoldDB" id="A0A1U7IMA9"/>
<reference evidence="1 2" key="1">
    <citation type="submission" date="2016-11" db="EMBL/GenBank/DDBJ databases">
        <title>Draft Genome Sequences of Nine Cyanobacterial Strains from Diverse Habitats.</title>
        <authorList>
            <person name="Zhu T."/>
            <person name="Hou S."/>
            <person name="Lu X."/>
            <person name="Hess W.R."/>
        </authorList>
    </citation>
    <scope>NUCLEOTIDE SEQUENCE [LARGE SCALE GENOMIC DNA]</scope>
    <source>
        <strain evidence="1 2">IAM M-71</strain>
    </source>
</reference>
<sequence length="210" mass="24692">MKFDLTIRRNFDVEHKPKVDRLLPSHPMNLRGHLPYWYLRTRFKQYGLADYDLPLRGVTREPDYGEAMFIQRSKIEALGTTYFGLGAILPYHELFFRAMWEIDFDKPELVQGEKIDPDAPWAFRYFNDYLRQLEPGNYQLKIVFLSVNGYGNAKVELFTDINGQPGTLINSDNLTKNQNAWEFTITSAANYFIRITTGSRYIHTIEKFED</sequence>
<dbReference type="Proteomes" id="UP000185860">
    <property type="component" value="Unassembled WGS sequence"/>
</dbReference>